<dbReference type="SMART" id="SM00034">
    <property type="entry name" value="CLECT"/>
    <property type="match status" value="1"/>
</dbReference>
<feature type="domain" description="C-type lectin" evidence="2">
    <location>
        <begin position="36"/>
        <end position="136"/>
    </location>
</feature>
<protein>
    <recommendedName>
        <fullName evidence="2">C-type lectin domain-containing protein</fullName>
    </recommendedName>
</protein>
<dbReference type="Proteomes" id="UP000314982">
    <property type="component" value="Unassembled WGS sequence"/>
</dbReference>
<dbReference type="Gene3D" id="3.10.100.10">
    <property type="entry name" value="Mannose-Binding Protein A, subunit A"/>
    <property type="match status" value="1"/>
</dbReference>
<reference evidence="3" key="3">
    <citation type="submission" date="2025-09" db="UniProtKB">
        <authorList>
            <consortium name="Ensembl"/>
        </authorList>
    </citation>
    <scope>IDENTIFICATION</scope>
</reference>
<dbReference type="InterPro" id="IPR016186">
    <property type="entry name" value="C-type_lectin-like/link_sf"/>
</dbReference>
<evidence type="ECO:0000313" key="4">
    <source>
        <dbReference type="Proteomes" id="UP000314982"/>
    </source>
</evidence>
<dbReference type="Ensembl" id="ENSHHUT00000087488.1">
    <property type="protein sequence ID" value="ENSHHUP00000084832.1"/>
    <property type="gene ID" value="ENSHHUG00000049171.1"/>
</dbReference>
<dbReference type="InterPro" id="IPR016187">
    <property type="entry name" value="CTDL_fold"/>
</dbReference>
<dbReference type="PROSITE" id="PS00615">
    <property type="entry name" value="C_TYPE_LECTIN_1"/>
    <property type="match status" value="1"/>
</dbReference>
<dbReference type="InterPro" id="IPR001304">
    <property type="entry name" value="C-type_lectin-like"/>
</dbReference>
<dbReference type="AlphaFoldDB" id="A0A4W5R885"/>
<dbReference type="PANTHER" id="PTHR45784:SF5">
    <property type="entry name" value="C-TYPE LECTIN DOMAIN FAMILY 20 MEMBER A-RELATED"/>
    <property type="match status" value="1"/>
</dbReference>
<dbReference type="SUPFAM" id="SSF56436">
    <property type="entry name" value="C-type lectin-like"/>
    <property type="match status" value="1"/>
</dbReference>
<sequence length="139" mass="16189">MVAMFVFQISCQFQAYDFQSLHLSPPIGTKSPAGNFLIVQQQMNWREAQHYCRKHHTDLASVRNQTENNEICQVARCSNVWTGLFKDTWTWSDQSNSSFRYWGDREVNESCAAWNRSTSGQWIDIECLKECPFVCYGSK</sequence>
<evidence type="ECO:0000313" key="3">
    <source>
        <dbReference type="Ensembl" id="ENSHHUP00000084832.1"/>
    </source>
</evidence>
<dbReference type="STRING" id="62062.ENSHHUP00000084832"/>
<evidence type="ECO:0000259" key="2">
    <source>
        <dbReference type="PROSITE" id="PS50041"/>
    </source>
</evidence>
<accession>A0A4W5R885</accession>
<evidence type="ECO:0000256" key="1">
    <source>
        <dbReference type="ARBA" id="ARBA00023157"/>
    </source>
</evidence>
<dbReference type="Pfam" id="PF00059">
    <property type="entry name" value="Lectin_C"/>
    <property type="match status" value="1"/>
</dbReference>
<proteinExistence type="predicted"/>
<dbReference type="PROSITE" id="PS50041">
    <property type="entry name" value="C_TYPE_LECTIN_2"/>
    <property type="match status" value="1"/>
</dbReference>
<reference evidence="4" key="1">
    <citation type="submission" date="2018-06" db="EMBL/GenBank/DDBJ databases">
        <title>Genome assembly of Danube salmon.</title>
        <authorList>
            <person name="Macqueen D.J."/>
            <person name="Gundappa M.K."/>
        </authorList>
    </citation>
    <scope>NUCLEOTIDE SEQUENCE [LARGE SCALE GENOMIC DNA]</scope>
</reference>
<dbReference type="PANTHER" id="PTHR45784">
    <property type="entry name" value="C-TYPE LECTIN DOMAIN FAMILY 20 MEMBER A-RELATED"/>
    <property type="match status" value="1"/>
</dbReference>
<dbReference type="InterPro" id="IPR018378">
    <property type="entry name" value="C-type_lectin_CS"/>
</dbReference>
<dbReference type="GeneTree" id="ENSGT01100000263473"/>
<keyword evidence="4" id="KW-1185">Reference proteome</keyword>
<name>A0A4W5R885_9TELE</name>
<organism evidence="3 4">
    <name type="scientific">Hucho hucho</name>
    <name type="common">huchen</name>
    <dbReference type="NCBI Taxonomy" id="62062"/>
    <lineage>
        <taxon>Eukaryota</taxon>
        <taxon>Metazoa</taxon>
        <taxon>Chordata</taxon>
        <taxon>Craniata</taxon>
        <taxon>Vertebrata</taxon>
        <taxon>Euteleostomi</taxon>
        <taxon>Actinopterygii</taxon>
        <taxon>Neopterygii</taxon>
        <taxon>Teleostei</taxon>
        <taxon>Protacanthopterygii</taxon>
        <taxon>Salmoniformes</taxon>
        <taxon>Salmonidae</taxon>
        <taxon>Salmoninae</taxon>
        <taxon>Hucho</taxon>
    </lineage>
</organism>
<keyword evidence="1" id="KW-1015">Disulfide bond</keyword>
<reference evidence="3" key="2">
    <citation type="submission" date="2025-08" db="UniProtKB">
        <authorList>
            <consortium name="Ensembl"/>
        </authorList>
    </citation>
    <scope>IDENTIFICATION</scope>
</reference>